<dbReference type="EMBL" id="JAERTZ010000004">
    <property type="protein sequence ID" value="MBL1376187.1"/>
    <property type="molecule type" value="Genomic_DNA"/>
</dbReference>
<dbReference type="Proteomes" id="UP000638570">
    <property type="component" value="Unassembled WGS sequence"/>
</dbReference>
<comment type="caution">
    <text evidence="1">The sequence shown here is derived from an EMBL/GenBank/DDBJ whole genome shotgun (WGS) entry which is preliminary data.</text>
</comment>
<gene>
    <name evidence="1" type="ORF">JKV55_02420</name>
</gene>
<evidence type="ECO:0000313" key="1">
    <source>
        <dbReference type="EMBL" id="MBL1376187.1"/>
    </source>
</evidence>
<dbReference type="RefSeq" id="WP_202082148.1">
    <property type="nucleotide sequence ID" value="NZ_JAERTZ010000004.1"/>
</dbReference>
<organism evidence="1 2">
    <name type="scientific">Zobellella iuensis</name>
    <dbReference type="NCBI Taxonomy" id="2803811"/>
    <lineage>
        <taxon>Bacteria</taxon>
        <taxon>Pseudomonadati</taxon>
        <taxon>Pseudomonadota</taxon>
        <taxon>Gammaproteobacteria</taxon>
        <taxon>Aeromonadales</taxon>
        <taxon>Aeromonadaceae</taxon>
        <taxon>Zobellella</taxon>
    </lineage>
</organism>
<evidence type="ECO:0000313" key="2">
    <source>
        <dbReference type="Proteomes" id="UP000638570"/>
    </source>
</evidence>
<sequence>MSHIIYDRLILENLFLLEQMAHGSLSTVKFLGETLDNSKKFDYLQSEAESAVYGFKGIEEGYWDNLQKFVSDYLIQCATRTRIMQDFSEFSTDDPEYCPDEESCRKYPGLAIILEGNFPLSLRECCNKIIHAKNVELVPLMDKGTDLKYWSGLCVLGGDKSKKHGSYKST</sequence>
<protein>
    <submittedName>
        <fullName evidence="1">Uncharacterized protein</fullName>
    </submittedName>
</protein>
<accession>A0ABS1QNT6</accession>
<name>A0ABS1QNT6_9GAMM</name>
<reference evidence="2" key="1">
    <citation type="submission" date="2021-01" db="EMBL/GenBank/DDBJ databases">
        <title>Genome public.</title>
        <authorList>
            <person name="Liu C."/>
            <person name="Sun Q."/>
        </authorList>
    </citation>
    <scope>NUCLEOTIDE SEQUENCE [LARGE SCALE GENOMIC DNA]</scope>
    <source>
        <strain evidence="2">CGMCC 1.18722</strain>
    </source>
</reference>
<proteinExistence type="predicted"/>
<keyword evidence="2" id="KW-1185">Reference proteome</keyword>